<dbReference type="PROSITE" id="PS50110">
    <property type="entry name" value="RESPONSE_REGULATORY"/>
    <property type="match status" value="1"/>
</dbReference>
<keyword evidence="1 2" id="KW-0597">Phosphoprotein</keyword>
<evidence type="ECO:0000313" key="4">
    <source>
        <dbReference type="EMBL" id="ALA56964.1"/>
    </source>
</evidence>
<proteinExistence type="predicted"/>
<dbReference type="PANTHER" id="PTHR44591">
    <property type="entry name" value="STRESS RESPONSE REGULATOR PROTEIN 1"/>
    <property type="match status" value="1"/>
</dbReference>
<evidence type="ECO:0000256" key="2">
    <source>
        <dbReference type="PROSITE-ProRule" id="PRU00169"/>
    </source>
</evidence>
<dbReference type="CDD" id="cd00156">
    <property type="entry name" value="REC"/>
    <property type="match status" value="1"/>
</dbReference>
<dbReference type="InterPro" id="IPR009875">
    <property type="entry name" value="PilZ_domain"/>
</dbReference>
<dbReference type="SMART" id="SM00448">
    <property type="entry name" value="REC"/>
    <property type="match status" value="1"/>
</dbReference>
<dbReference type="Proteomes" id="UP000069205">
    <property type="component" value="Chromosome"/>
</dbReference>
<dbReference type="Pfam" id="PF07238">
    <property type="entry name" value="PilZ"/>
    <property type="match status" value="1"/>
</dbReference>
<organism evidence="4 5">
    <name type="scientific">Nitrospira moscoviensis</name>
    <dbReference type="NCBI Taxonomy" id="42253"/>
    <lineage>
        <taxon>Bacteria</taxon>
        <taxon>Pseudomonadati</taxon>
        <taxon>Nitrospirota</taxon>
        <taxon>Nitrospiria</taxon>
        <taxon>Nitrospirales</taxon>
        <taxon>Nitrospiraceae</taxon>
        <taxon>Nitrospira</taxon>
    </lineage>
</organism>
<evidence type="ECO:0000256" key="1">
    <source>
        <dbReference type="ARBA" id="ARBA00022553"/>
    </source>
</evidence>
<dbReference type="KEGG" id="nmv:NITMOv2_0528"/>
<feature type="modified residue" description="4-aspartylphosphate" evidence="2">
    <location>
        <position position="158"/>
    </location>
</feature>
<dbReference type="Gene3D" id="3.40.50.2300">
    <property type="match status" value="1"/>
</dbReference>
<dbReference type="InterPro" id="IPR001789">
    <property type="entry name" value="Sig_transdc_resp-reg_receiver"/>
</dbReference>
<accession>A0A0K2G7Y6</accession>
<dbReference type="AlphaFoldDB" id="A0A0K2G7Y6"/>
<dbReference type="STRING" id="42253.NITMOv2_0528"/>
<sequence length="259" mass="28773">MRMRVDFSSSSEDEEFTGHGYTIDLNANGCQIETATVLPPGRYLTLRFYEANTHHAVQVELARVRWAEGRHFGVEFIHRDAKTHAYFDRVSPPQLMSGPSGAVDVALTIMVVEDNPDEMLLYSKVLSSGGHKVLQAAGSIEAMKLCVTQPAIDLALVDVVLTVPVFRLQDQAAQFHRVNGPQLVRDIVAVRKRIHVLFMSSLNHAQLKDHGVVLGASSFLQKPFSKDQLLSSIATTLEQPPLVWTPPPPTKPDSIRWKD</sequence>
<reference evidence="4 5" key="1">
    <citation type="journal article" date="2015" name="Proc. Natl. Acad. Sci. U.S.A.">
        <title>Expanded metabolic versatility of ubiquitous nitrite-oxidizing bacteria from the genus Nitrospira.</title>
        <authorList>
            <person name="Koch H."/>
            <person name="Lucker S."/>
            <person name="Albertsen M."/>
            <person name="Kitzinger K."/>
            <person name="Herbold C."/>
            <person name="Spieck E."/>
            <person name="Nielsen P.H."/>
            <person name="Wagner M."/>
            <person name="Daims H."/>
        </authorList>
    </citation>
    <scope>NUCLEOTIDE SEQUENCE [LARGE SCALE GENOMIC DNA]</scope>
    <source>
        <strain evidence="4 5">NSP M-1</strain>
    </source>
</reference>
<dbReference type="PANTHER" id="PTHR44591:SF3">
    <property type="entry name" value="RESPONSE REGULATORY DOMAIN-CONTAINING PROTEIN"/>
    <property type="match status" value="1"/>
</dbReference>
<dbReference type="GO" id="GO:0000160">
    <property type="term" value="P:phosphorelay signal transduction system"/>
    <property type="evidence" value="ECO:0007669"/>
    <property type="project" value="InterPro"/>
</dbReference>
<dbReference type="SUPFAM" id="SSF141371">
    <property type="entry name" value="PilZ domain-like"/>
    <property type="match status" value="1"/>
</dbReference>
<dbReference type="SUPFAM" id="SSF52172">
    <property type="entry name" value="CheY-like"/>
    <property type="match status" value="1"/>
</dbReference>
<dbReference type="PATRIC" id="fig|42253.5.peg.524"/>
<evidence type="ECO:0000259" key="3">
    <source>
        <dbReference type="PROSITE" id="PS50110"/>
    </source>
</evidence>
<keyword evidence="5" id="KW-1185">Reference proteome</keyword>
<dbReference type="InterPro" id="IPR050595">
    <property type="entry name" value="Bact_response_regulator"/>
</dbReference>
<dbReference type="InterPro" id="IPR011006">
    <property type="entry name" value="CheY-like_superfamily"/>
</dbReference>
<name>A0A0K2G7Y6_NITMO</name>
<protein>
    <recommendedName>
        <fullName evidence="3">Response regulatory domain-containing protein</fullName>
    </recommendedName>
</protein>
<feature type="domain" description="Response regulatory" evidence="3">
    <location>
        <begin position="108"/>
        <end position="237"/>
    </location>
</feature>
<dbReference type="GO" id="GO:0035438">
    <property type="term" value="F:cyclic-di-GMP binding"/>
    <property type="evidence" value="ECO:0007669"/>
    <property type="project" value="InterPro"/>
</dbReference>
<dbReference type="EMBL" id="CP011801">
    <property type="protein sequence ID" value="ALA56964.1"/>
    <property type="molecule type" value="Genomic_DNA"/>
</dbReference>
<gene>
    <name evidence="4" type="ORF">NITMOv2_0528</name>
</gene>
<evidence type="ECO:0000313" key="5">
    <source>
        <dbReference type="Proteomes" id="UP000069205"/>
    </source>
</evidence>